<reference evidence="3 4" key="1">
    <citation type="journal article" date="2018" name="Mar. Genomics">
        <title>Complete genome sequence of Marinifilaceae bacterium strain SPP2, isolated from the Antarctic marine sediment.</title>
        <authorList>
            <person name="Watanabe M."/>
            <person name="Kojima H."/>
            <person name="Fukui M."/>
        </authorList>
    </citation>
    <scope>NUCLEOTIDE SEQUENCE [LARGE SCALE GENOMIC DNA]</scope>
    <source>
        <strain evidence="3 4">SPP2</strain>
    </source>
</reference>
<gene>
    <name evidence="3" type="ORF">ALGA_3106</name>
</gene>
<proteinExistence type="predicted"/>
<dbReference type="EMBL" id="AP018042">
    <property type="protein sequence ID" value="BAX81406.1"/>
    <property type="molecule type" value="Genomic_DNA"/>
</dbReference>
<keyword evidence="4" id="KW-1185">Reference proteome</keyword>
<dbReference type="InterPro" id="IPR008207">
    <property type="entry name" value="Sig_transdc_His_kin_Hpt_dom"/>
</dbReference>
<dbReference type="Pfam" id="PF01627">
    <property type="entry name" value="Hpt"/>
    <property type="match status" value="1"/>
</dbReference>
<dbReference type="AlphaFoldDB" id="A0A1Y1CLX5"/>
<dbReference type="GO" id="GO:0000160">
    <property type="term" value="P:phosphorelay signal transduction system"/>
    <property type="evidence" value="ECO:0007669"/>
    <property type="project" value="InterPro"/>
</dbReference>
<evidence type="ECO:0000313" key="3">
    <source>
        <dbReference type="EMBL" id="BAX81406.1"/>
    </source>
</evidence>
<dbReference type="PROSITE" id="PS50894">
    <property type="entry name" value="HPT"/>
    <property type="match status" value="1"/>
</dbReference>
<reference evidence="4" key="2">
    <citation type="journal article" date="2020" name="Antonie Van Leeuwenhoek">
        <title>Labilibaculum antarcticum sp. nov., a novel facultative anaerobic, psychrotorelant bacterium isolated from marine sediment of Antarctica.</title>
        <authorList>
            <person name="Watanabe M."/>
            <person name="Kojima H."/>
            <person name="Fukui M."/>
        </authorList>
    </citation>
    <scope>NUCLEOTIDE SEQUENCE [LARGE SCALE GENOMIC DNA]</scope>
    <source>
        <strain evidence="4">SPP2</strain>
    </source>
</reference>
<accession>A0A1Y1CLX5</accession>
<dbReference type="InterPro" id="IPR036641">
    <property type="entry name" value="HPT_dom_sf"/>
</dbReference>
<name>A0A1Y1CLX5_9BACT</name>
<keyword evidence="1" id="KW-0597">Phosphoprotein</keyword>
<protein>
    <recommendedName>
        <fullName evidence="2">HPt domain-containing protein</fullName>
    </recommendedName>
</protein>
<dbReference type="Proteomes" id="UP000218267">
    <property type="component" value="Chromosome"/>
</dbReference>
<dbReference type="SUPFAM" id="SSF47226">
    <property type="entry name" value="Histidine-containing phosphotransfer domain, HPT domain"/>
    <property type="match status" value="1"/>
</dbReference>
<feature type="modified residue" description="Phosphohistidine" evidence="1">
    <location>
        <position position="59"/>
    </location>
</feature>
<dbReference type="Gene3D" id="1.20.120.160">
    <property type="entry name" value="HPT domain"/>
    <property type="match status" value="1"/>
</dbReference>
<organism evidence="3 4">
    <name type="scientific">Labilibaculum antarcticum</name>
    <dbReference type="NCBI Taxonomy" id="1717717"/>
    <lineage>
        <taxon>Bacteria</taxon>
        <taxon>Pseudomonadati</taxon>
        <taxon>Bacteroidota</taxon>
        <taxon>Bacteroidia</taxon>
        <taxon>Marinilabiliales</taxon>
        <taxon>Marinifilaceae</taxon>
        <taxon>Labilibaculum</taxon>
    </lineage>
</organism>
<evidence type="ECO:0000259" key="2">
    <source>
        <dbReference type="PROSITE" id="PS50894"/>
    </source>
</evidence>
<evidence type="ECO:0000313" key="4">
    <source>
        <dbReference type="Proteomes" id="UP000218267"/>
    </source>
</evidence>
<dbReference type="KEGG" id="mbas:ALGA_3106"/>
<feature type="domain" description="HPt" evidence="2">
    <location>
        <begin position="20"/>
        <end position="117"/>
    </location>
</feature>
<sequence>MTQGKKITDLSYLKEMSGNDNNIIGEMIDIFLEQIPEFEEEISSSFETQNWQELGAIAHKAKSSVRTMGMENSGDCLEQIEQFSKGNLKFELQLKKEKGIEFSPQDEKNWKNVKNETINDIELKHIPELVEEFLKQCPIAKTELEETLGQL</sequence>
<evidence type="ECO:0000256" key="1">
    <source>
        <dbReference type="PROSITE-ProRule" id="PRU00110"/>
    </source>
</evidence>
<dbReference type="GO" id="GO:0004672">
    <property type="term" value="F:protein kinase activity"/>
    <property type="evidence" value="ECO:0007669"/>
    <property type="project" value="UniProtKB-ARBA"/>
</dbReference>
<dbReference type="RefSeq" id="WP_096430779.1">
    <property type="nucleotide sequence ID" value="NZ_AP018042.1"/>
</dbReference>
<dbReference type="OrthoDB" id="959692at2"/>